<dbReference type="OrthoDB" id="2859286at2759"/>
<feature type="region of interest" description="Disordered" evidence="1">
    <location>
        <begin position="304"/>
        <end position="355"/>
    </location>
</feature>
<evidence type="ECO:0000313" key="3">
    <source>
        <dbReference type="Proteomes" id="UP000217790"/>
    </source>
</evidence>
<proteinExistence type="predicted"/>
<dbReference type="InParanoid" id="A0A2H3CSC1"/>
<feature type="compositionally biased region" description="Polar residues" evidence="1">
    <location>
        <begin position="325"/>
        <end position="337"/>
    </location>
</feature>
<dbReference type="Proteomes" id="UP000217790">
    <property type="component" value="Unassembled WGS sequence"/>
</dbReference>
<reference evidence="3" key="1">
    <citation type="journal article" date="2017" name="Nat. Ecol. Evol.">
        <title>Genome expansion and lineage-specific genetic innovations in the forest pathogenic fungi Armillaria.</title>
        <authorList>
            <person name="Sipos G."/>
            <person name="Prasanna A.N."/>
            <person name="Walter M.C."/>
            <person name="O'Connor E."/>
            <person name="Balint B."/>
            <person name="Krizsan K."/>
            <person name="Kiss B."/>
            <person name="Hess J."/>
            <person name="Varga T."/>
            <person name="Slot J."/>
            <person name="Riley R."/>
            <person name="Boka B."/>
            <person name="Rigling D."/>
            <person name="Barry K."/>
            <person name="Lee J."/>
            <person name="Mihaltcheva S."/>
            <person name="LaButti K."/>
            <person name="Lipzen A."/>
            <person name="Waldron R."/>
            <person name="Moloney N.M."/>
            <person name="Sperisen C."/>
            <person name="Kredics L."/>
            <person name="Vagvoelgyi C."/>
            <person name="Patrignani A."/>
            <person name="Fitzpatrick D."/>
            <person name="Nagy I."/>
            <person name="Doyle S."/>
            <person name="Anderson J.B."/>
            <person name="Grigoriev I.V."/>
            <person name="Gueldener U."/>
            <person name="Muensterkoetter M."/>
            <person name="Nagy L.G."/>
        </authorList>
    </citation>
    <scope>NUCLEOTIDE SEQUENCE [LARGE SCALE GENOMIC DNA]</scope>
    <source>
        <strain evidence="3">Ar21-2</strain>
    </source>
</reference>
<name>A0A2H3CSC1_ARMGA</name>
<keyword evidence="3" id="KW-1185">Reference proteome</keyword>
<organism evidence="2 3">
    <name type="scientific">Armillaria gallica</name>
    <name type="common">Bulbous honey fungus</name>
    <name type="synonym">Armillaria bulbosa</name>
    <dbReference type="NCBI Taxonomy" id="47427"/>
    <lineage>
        <taxon>Eukaryota</taxon>
        <taxon>Fungi</taxon>
        <taxon>Dikarya</taxon>
        <taxon>Basidiomycota</taxon>
        <taxon>Agaricomycotina</taxon>
        <taxon>Agaricomycetes</taxon>
        <taxon>Agaricomycetidae</taxon>
        <taxon>Agaricales</taxon>
        <taxon>Marasmiineae</taxon>
        <taxon>Physalacriaceae</taxon>
        <taxon>Armillaria</taxon>
    </lineage>
</organism>
<protein>
    <submittedName>
        <fullName evidence="2">Uncharacterized protein</fullName>
    </submittedName>
</protein>
<evidence type="ECO:0000256" key="1">
    <source>
        <dbReference type="SAM" id="MobiDB-lite"/>
    </source>
</evidence>
<dbReference type="AlphaFoldDB" id="A0A2H3CSC1"/>
<sequence length="396" mass="44227">MTSAHKPKTKTIRELLTREIPPIVIQQPSTNEFPGGGEIFEYHDAEGLLVERIYYPAEPAAMAQQWASVIAPSLFGTSNGHMDYLESLADVENYPITWDPPSASDTVKFKLFSFMSTLSIRIWDPKVSLLPVGSAMCMFGLDFVDADGRPQSVGGSVEVVTGERHFLGPEAEGDPVLPIDHVGVPSQFPDRFGVYGGLPYDFYHAGHIVKSHTFPPDLLQLQMNATVTREWIRKKETVEGRALRSGYNGRGYHRDQRIKPDLLELYSYFSTPIIFRTIIHPGRETTAQREMKSIERHLDRLTGEPRVPSVGLGKRRRGVMDVPDSYNTITSPKNASQGRLEADQTGPNLSEGGGIPMDEFALRYNDEKRGHDCLKIGVNSGARKRETRTNSRKLNA</sequence>
<dbReference type="EMBL" id="KZ293687">
    <property type="protein sequence ID" value="PBK85969.1"/>
    <property type="molecule type" value="Genomic_DNA"/>
</dbReference>
<gene>
    <name evidence="2" type="ORF">ARMGADRAFT_1035950</name>
</gene>
<accession>A0A2H3CSC1</accession>
<evidence type="ECO:0000313" key="2">
    <source>
        <dbReference type="EMBL" id="PBK85969.1"/>
    </source>
</evidence>